<dbReference type="PROSITE" id="PS51837">
    <property type="entry name" value="LITAF"/>
    <property type="match status" value="1"/>
</dbReference>
<accession>A0AAU9IJH2</accession>
<keyword evidence="3" id="KW-1185">Reference proteome</keyword>
<dbReference type="InterPro" id="IPR006629">
    <property type="entry name" value="LITAF"/>
</dbReference>
<feature type="domain" description="LITAF" evidence="1">
    <location>
        <begin position="239"/>
        <end position="321"/>
    </location>
</feature>
<dbReference type="Pfam" id="PF10601">
    <property type="entry name" value="zf-LITAF-like"/>
    <property type="match status" value="1"/>
</dbReference>
<comment type="caution">
    <text evidence="2">The sequence shown here is derived from an EMBL/GenBank/DDBJ whole genome shotgun (WGS) entry which is preliminary data.</text>
</comment>
<sequence>MSTSSAGNISSSPKIPTDCHLSIHSLAVMHRGLSLQDKPKTPSFSIDKLSLVCTNPNSRKAFKVLQFEDETPNAPVHRRQPSVIIKDINQSYEFTKTAKIKSFQKKCSISRVAHLSINMDKSAHPAVQNDPDSSVSEEYSTGKYKASHRSTNLSKNSMFASTIEPRSSLYNSEIRTSSLFASEIEVRREAQSQDTELTECIDPQHFTKTEGNATTIVLATQGIEIDDNELFQDNEFIYENNVINNGSNDLGILPTKLYCKYCELETSTLVSLKMPTLPIWKVICCVGDFIKCCTKIDNWEKYQEIHHRCRRCKKLIGKYEPKQF</sequence>
<protein>
    <recommendedName>
        <fullName evidence="1">LITAF domain-containing protein</fullName>
    </recommendedName>
</protein>
<evidence type="ECO:0000313" key="3">
    <source>
        <dbReference type="Proteomes" id="UP001162131"/>
    </source>
</evidence>
<dbReference type="Proteomes" id="UP001162131">
    <property type="component" value="Unassembled WGS sequence"/>
</dbReference>
<reference evidence="2" key="1">
    <citation type="submission" date="2021-09" db="EMBL/GenBank/DDBJ databases">
        <authorList>
            <consortium name="AG Swart"/>
            <person name="Singh M."/>
            <person name="Singh A."/>
            <person name="Seah K."/>
            <person name="Emmerich C."/>
        </authorList>
    </citation>
    <scope>NUCLEOTIDE SEQUENCE</scope>
    <source>
        <strain evidence="2">ATCC30299</strain>
    </source>
</reference>
<dbReference type="AlphaFoldDB" id="A0AAU9IJH2"/>
<evidence type="ECO:0000259" key="1">
    <source>
        <dbReference type="PROSITE" id="PS51837"/>
    </source>
</evidence>
<name>A0AAU9IJH2_9CILI</name>
<organism evidence="2 3">
    <name type="scientific">Blepharisma stoltei</name>
    <dbReference type="NCBI Taxonomy" id="1481888"/>
    <lineage>
        <taxon>Eukaryota</taxon>
        <taxon>Sar</taxon>
        <taxon>Alveolata</taxon>
        <taxon>Ciliophora</taxon>
        <taxon>Postciliodesmatophora</taxon>
        <taxon>Heterotrichea</taxon>
        <taxon>Heterotrichida</taxon>
        <taxon>Blepharismidae</taxon>
        <taxon>Blepharisma</taxon>
    </lineage>
</organism>
<gene>
    <name evidence="2" type="ORF">BSTOLATCC_MIC9457</name>
</gene>
<evidence type="ECO:0000313" key="2">
    <source>
        <dbReference type="EMBL" id="CAG9313648.1"/>
    </source>
</evidence>
<dbReference type="EMBL" id="CAJZBQ010000011">
    <property type="protein sequence ID" value="CAG9313648.1"/>
    <property type="molecule type" value="Genomic_DNA"/>
</dbReference>
<proteinExistence type="predicted"/>